<evidence type="ECO:0000259" key="2">
    <source>
        <dbReference type="Pfam" id="PF04991"/>
    </source>
</evidence>
<evidence type="ECO:0000256" key="1">
    <source>
        <dbReference type="SAM" id="MobiDB-lite"/>
    </source>
</evidence>
<feature type="region of interest" description="Disordered" evidence="1">
    <location>
        <begin position="222"/>
        <end position="257"/>
    </location>
</feature>
<dbReference type="AlphaFoldDB" id="A0A7J6PN63"/>
<dbReference type="OrthoDB" id="532484at2759"/>
<dbReference type="InterPro" id="IPR029147">
    <property type="entry name" value="CFAP77"/>
</dbReference>
<evidence type="ECO:0000313" key="3">
    <source>
        <dbReference type="EMBL" id="KAF4697589.1"/>
    </source>
</evidence>
<name>A0A7J6PN63_PEROL</name>
<dbReference type="Pfam" id="PF04991">
    <property type="entry name" value="LicD"/>
    <property type="match status" value="1"/>
</dbReference>
<dbReference type="Pfam" id="PF14825">
    <property type="entry name" value="CFAP77"/>
    <property type="match status" value="1"/>
</dbReference>
<reference evidence="3 4" key="1">
    <citation type="submission" date="2020-04" db="EMBL/GenBank/DDBJ databases">
        <title>Perkinsus olseni comparative genomics.</title>
        <authorList>
            <person name="Bogema D.R."/>
        </authorList>
    </citation>
    <scope>NUCLEOTIDE SEQUENCE [LARGE SCALE GENOMIC DNA]</scope>
    <source>
        <strain evidence="3">00978-12</strain>
    </source>
</reference>
<evidence type="ECO:0000313" key="4">
    <source>
        <dbReference type="Proteomes" id="UP000541610"/>
    </source>
</evidence>
<dbReference type="GO" id="GO:0009100">
    <property type="term" value="P:glycoprotein metabolic process"/>
    <property type="evidence" value="ECO:0007669"/>
    <property type="project" value="UniProtKB-ARBA"/>
</dbReference>
<proteinExistence type="predicted"/>
<dbReference type="PANTHER" id="PTHR28617">
    <property type="entry name" value="CILIA- AND FLAGELLA-ASSOCIATED PROTEIN 77"/>
    <property type="match status" value="1"/>
</dbReference>
<comment type="caution">
    <text evidence="3">The sequence shown here is derived from an EMBL/GenBank/DDBJ whole genome shotgun (WGS) entry which is preliminary data.</text>
</comment>
<dbReference type="EMBL" id="JABANP010000002">
    <property type="protein sequence ID" value="KAF4697589.1"/>
    <property type="molecule type" value="Genomic_DNA"/>
</dbReference>
<dbReference type="InterPro" id="IPR007074">
    <property type="entry name" value="LicD/FKTN/FKRP_NTP_transf"/>
</dbReference>
<accession>A0A7J6PN63</accession>
<dbReference type="PANTHER" id="PTHR28617:SF1">
    <property type="entry name" value="CILIA- AND FLAGELLA-ASSOCIATED PROTEIN 77"/>
    <property type="match status" value="1"/>
</dbReference>
<sequence>MLADAGLLSRCSSNEIGAVTVSGVSAEHPTAFFRLPDVKASLRQGADLGRNAKPQDASSSDRADDNPSSNSSSEQSQQQGTHASYNEHPREVEGLDPDTWLAAYNFKWYMMWGSIAAALSIACEEERTLLLLNRNPLLMRDEVGQAKPTYYDLPNEGFVYGKSEGADPEGAKEITMTWKSHTPNPVSETNVLDFRSLNKSAIDDGKCRTANDQKIYREQHPKFLVHKSASQKRQEGSSAAPRHEKPMPSNFVYGKKTRPSTPISHVISNQFGLESEMVVEAQYEKMVEAEEKGKVALPAEDQAAKGHATVGKSAHQKHTVGEGRRTELFKLSKFKTVPARCYLPKGAKNVVSEVLVVEGKEESKSPEEAESSIRVAFSTAMNLPWLLFSPFFAPEQGQVSRPQVIHVWNDTELLHADVDNIFLCPKQSVSFFREASGWPATDLYIDARRCQRGRDVWNRNGDRLACVAKVTGFTTELLADIGLDDFLLDGSLLGWFRHKGGQIPWDLDGDTAVLRSQCEEVVGQSQGQAICDILREKLPHGYFLYAIDEDEVVHPDPRGSDFAGCDVPELRIGSTVNREWCHTDIYMASDVDDEICFREGVCFRRDQVLPLRNESLVGRYPVKIPAQPEEILSGLYKNHSGIMNMHGVPMNYAFQDDWAVVIGTELDDSFSDRVTVDRPGFMKHSRLFVLHLCCSLGSHISCARSAGGTPGSSKYDSIRCDVASSSLLLLLSMSLTLLYHI</sequence>
<feature type="region of interest" description="Disordered" evidence="1">
    <location>
        <begin position="46"/>
        <end position="92"/>
    </location>
</feature>
<feature type="compositionally biased region" description="Low complexity" evidence="1">
    <location>
        <begin position="66"/>
        <end position="79"/>
    </location>
</feature>
<protein>
    <recommendedName>
        <fullName evidence="2">LicD/FKTN/FKRP nucleotidyltransferase domain-containing protein</fullName>
    </recommendedName>
</protein>
<gene>
    <name evidence="3" type="ORF">FOZ60_004462</name>
</gene>
<dbReference type="Proteomes" id="UP000541610">
    <property type="component" value="Unassembled WGS sequence"/>
</dbReference>
<feature type="domain" description="LicD/FKTN/FKRP nucleotidyltransferase" evidence="2">
    <location>
        <begin position="482"/>
        <end position="520"/>
    </location>
</feature>
<organism evidence="3 4">
    <name type="scientific">Perkinsus olseni</name>
    <name type="common">Perkinsus atlanticus</name>
    <dbReference type="NCBI Taxonomy" id="32597"/>
    <lineage>
        <taxon>Eukaryota</taxon>
        <taxon>Sar</taxon>
        <taxon>Alveolata</taxon>
        <taxon>Perkinsozoa</taxon>
        <taxon>Perkinsea</taxon>
        <taxon>Perkinsida</taxon>
        <taxon>Perkinsidae</taxon>
        <taxon>Perkinsus</taxon>
    </lineage>
</organism>